<proteinExistence type="predicted"/>
<evidence type="ECO:0000313" key="2">
    <source>
        <dbReference type="Proteomes" id="UP000318833"/>
    </source>
</evidence>
<keyword evidence="2" id="KW-1185">Reference proteome</keyword>
<dbReference type="AlphaFoldDB" id="A0A554VN78"/>
<sequence>MTDTITIPKEVPQNSALSYEFLRAEGMQLIQKMAGDTWTDHNIHDPGITILEQVCYAVTDLAYRMDYDIQDIIGSDTTSTYENLYSPATILTTNPVTVLDIRKVAIDVDGVKNAWIEKVTQKRAGEISETDSTPIGLYRVFIEKDGLFDIPGSTIIKDVKERLYGCRTICEDFEEIKLLDTQGIRLHGVIEIADTVDDVNEMVANILCSVGTHFSPRIPFYTLQQQLEKGKRTDEIFDGPGLLNGFIDDQDLINHYRKKEIQTSDVIKEIMDQTEVLAIDKIALATGTNTVKNWLLPLDTSKTPILDIEGTLSQLSFTSKGLAVGIDTERIKTLYNQKRVESVSRAVSGKELDMIMPETQAQQLENYDSIQNQFPANYGIGEIGLPDSATPERKAQAKQLSGYLLFFEQTLANYFSQLAHFKKLMSFDGEDTRTYFNQSLLDCVPGVSEVIGSKESYEGYLSEMTADANAGLLRKNKFQNHLLARFAEKFTGYGMVLKDLTDNESSTDKKLIKDKARFLKEYPVVSACRAKAYDTTKDFWDTRNISGLEKRIALKIGIEDYSSRNLGNSNTAGIHMVEHILLRPRKKYPYSFTATYIPLQIERSEVAITEEFTRCIVENHTLELGEEIRITGNAQFEGVYTVLAIGDDFFEIKAPFQESETGGLFQRTPDIRYYLQSSCIYGIKKSSTASDHIFYKTGTHTLRVGDEIEITRTKNYNGVHSVVSILEDGFEIAEPFIEEEKVGRWMHTTAPKDPYSLQLTFVLPAWIEQYQDEDFKKFIALTIREETPVHIKTNIQWLDQEEMQRFDHAHHRFLEEINN</sequence>
<dbReference type="OrthoDB" id="8263000at2"/>
<name>A0A554VN78_9FLAO</name>
<dbReference type="EMBL" id="VLNR01000011">
    <property type="protein sequence ID" value="TSE09815.1"/>
    <property type="molecule type" value="Genomic_DNA"/>
</dbReference>
<dbReference type="Proteomes" id="UP000318833">
    <property type="component" value="Unassembled WGS sequence"/>
</dbReference>
<organism evidence="1 2">
    <name type="scientific">Aquimarina algiphila</name>
    <dbReference type="NCBI Taxonomy" id="2047982"/>
    <lineage>
        <taxon>Bacteria</taxon>
        <taxon>Pseudomonadati</taxon>
        <taxon>Bacteroidota</taxon>
        <taxon>Flavobacteriia</taxon>
        <taxon>Flavobacteriales</taxon>
        <taxon>Flavobacteriaceae</taxon>
        <taxon>Aquimarina</taxon>
    </lineage>
</organism>
<protein>
    <submittedName>
        <fullName evidence="1">Uncharacterized protein</fullName>
    </submittedName>
</protein>
<accession>A0A554VN78</accession>
<comment type="caution">
    <text evidence="1">The sequence shown here is derived from an EMBL/GenBank/DDBJ whole genome shotgun (WGS) entry which is preliminary data.</text>
</comment>
<dbReference type="RefSeq" id="WP_143915994.1">
    <property type="nucleotide sequence ID" value="NZ_CANMIK010000045.1"/>
</dbReference>
<reference evidence="1 2" key="1">
    <citation type="submission" date="2019-07" db="EMBL/GenBank/DDBJ databases">
        <title>The draft genome sequence of Aquimarina algiphila M91.</title>
        <authorList>
            <person name="Meng X."/>
        </authorList>
    </citation>
    <scope>NUCLEOTIDE SEQUENCE [LARGE SCALE GENOMIC DNA]</scope>
    <source>
        <strain evidence="1 2">M91</strain>
    </source>
</reference>
<evidence type="ECO:0000313" key="1">
    <source>
        <dbReference type="EMBL" id="TSE09815.1"/>
    </source>
</evidence>
<gene>
    <name evidence="1" type="ORF">FOF46_07310</name>
</gene>